<dbReference type="FunFam" id="2.10.25.10:FF:000118">
    <property type="entry name" value="protein delta homolog 2"/>
    <property type="match status" value="1"/>
</dbReference>
<dbReference type="PROSITE" id="PS00022">
    <property type="entry name" value="EGF_1"/>
    <property type="match status" value="24"/>
</dbReference>
<feature type="domain" description="EGF-like" evidence="20">
    <location>
        <begin position="467"/>
        <end position="504"/>
    </location>
</feature>
<dbReference type="SUPFAM" id="SSF49899">
    <property type="entry name" value="Concanavalin A-like lectins/glucanases"/>
    <property type="match status" value="4"/>
</dbReference>
<feature type="chain" id="PRO_5035250428" description="Protein crumbs" evidence="18">
    <location>
        <begin position="24"/>
        <end position="2050"/>
    </location>
</feature>
<feature type="domain" description="EGF-like" evidence="20">
    <location>
        <begin position="1376"/>
        <end position="1412"/>
    </location>
</feature>
<feature type="transmembrane region" description="Helical" evidence="17">
    <location>
        <begin position="1987"/>
        <end position="2010"/>
    </location>
</feature>
<feature type="disulfide bond" evidence="16">
    <location>
        <begin position="417"/>
        <end position="426"/>
    </location>
</feature>
<dbReference type="PANTHER" id="PTHR12916:SF13">
    <property type="entry name" value="SUSHI, VON WILLEBRAND FACTOR TYPE A, EGF AND PENTRAXIN DOMAIN-CONTAINING PROTEIN 1-LIKE"/>
    <property type="match status" value="1"/>
</dbReference>
<keyword evidence="13" id="KW-0325">Glycoprotein</keyword>
<dbReference type="FunFam" id="2.10.25.10:FF:000122">
    <property type="entry name" value="Protein crumbs homolog 2"/>
    <property type="match status" value="3"/>
</dbReference>
<dbReference type="GO" id="GO:0005576">
    <property type="term" value="C:extracellular region"/>
    <property type="evidence" value="ECO:0007669"/>
    <property type="project" value="UniProtKB-SubCell"/>
</dbReference>
<comment type="similarity">
    <text evidence="15">Belongs to the Crumbs protein family.</text>
</comment>
<dbReference type="PROSITE" id="PS50026">
    <property type="entry name" value="EGF_3"/>
    <property type="match status" value="29"/>
</dbReference>
<dbReference type="FunFam" id="2.10.25.10:FF:000327">
    <property type="entry name" value="neurogenic locus notch homolog protein 4"/>
    <property type="match status" value="1"/>
</dbReference>
<keyword evidence="5" id="KW-0964">Secreted</keyword>
<evidence type="ECO:0000313" key="22">
    <source>
        <dbReference type="Proteomes" id="UP000494040"/>
    </source>
</evidence>
<dbReference type="GO" id="GO:0007411">
    <property type="term" value="P:axon guidance"/>
    <property type="evidence" value="ECO:0007669"/>
    <property type="project" value="UniProtKB-ARBA"/>
</dbReference>
<comment type="subcellular location">
    <subcellularLocation>
        <location evidence="1">Apical cell membrane</location>
        <topology evidence="1">Single-pass type I membrane protein</topology>
    </subcellularLocation>
    <subcellularLocation>
        <location evidence="2">Cell projection</location>
    </subcellularLocation>
    <subcellularLocation>
        <location evidence="3">Secreted</location>
    </subcellularLocation>
</comment>
<dbReference type="FunFam" id="2.10.25.10:FF:000123">
    <property type="entry name" value="Crumbs homolog 1 (Drosophila)"/>
    <property type="match status" value="1"/>
</dbReference>
<dbReference type="FunFam" id="2.10.25.10:FF:000039">
    <property type="entry name" value="Crumbs cell polarity complex component 1"/>
    <property type="match status" value="1"/>
</dbReference>
<dbReference type="PANTHER" id="PTHR12916">
    <property type="entry name" value="CYTOCHROME C OXIDASE POLYPEPTIDE VIC-2"/>
    <property type="match status" value="1"/>
</dbReference>
<dbReference type="FunFam" id="2.10.25.10:FF:000309">
    <property type="entry name" value="Uncharacterized protein, isoform A"/>
    <property type="match status" value="1"/>
</dbReference>
<evidence type="ECO:0000259" key="20">
    <source>
        <dbReference type="PROSITE" id="PS50026"/>
    </source>
</evidence>
<keyword evidence="14" id="KW-0966">Cell projection</keyword>
<dbReference type="GO" id="GO:0009952">
    <property type="term" value="P:anterior/posterior pattern specification"/>
    <property type="evidence" value="ECO:0007669"/>
    <property type="project" value="UniProtKB-ARBA"/>
</dbReference>
<dbReference type="Pfam" id="PF02210">
    <property type="entry name" value="Laminin_G_2"/>
    <property type="match status" value="1"/>
</dbReference>
<evidence type="ECO:0000256" key="7">
    <source>
        <dbReference type="ARBA" id="ARBA00022692"/>
    </source>
</evidence>
<dbReference type="PROSITE" id="PS01186">
    <property type="entry name" value="EGF_2"/>
    <property type="match status" value="16"/>
</dbReference>
<feature type="domain" description="EGF-like" evidence="20">
    <location>
        <begin position="313"/>
        <end position="350"/>
    </location>
</feature>
<feature type="disulfide bond" evidence="16">
    <location>
        <begin position="686"/>
        <end position="695"/>
    </location>
</feature>
<accession>A0A8I6SC98</accession>
<dbReference type="GO" id="GO:0120035">
    <property type="term" value="P:regulation of plasma membrane bounded cell projection organization"/>
    <property type="evidence" value="ECO:0007669"/>
    <property type="project" value="UniProtKB-ARBA"/>
</dbReference>
<dbReference type="PRINTS" id="PR00010">
    <property type="entry name" value="EGFBLOOD"/>
</dbReference>
<feature type="disulfide bond" evidence="16">
    <location>
        <begin position="1728"/>
        <end position="1737"/>
    </location>
</feature>
<dbReference type="OrthoDB" id="283575at2759"/>
<feature type="domain" description="EGF-like" evidence="20">
    <location>
        <begin position="583"/>
        <end position="620"/>
    </location>
</feature>
<evidence type="ECO:0000256" key="6">
    <source>
        <dbReference type="ARBA" id="ARBA00022536"/>
    </source>
</evidence>
<evidence type="ECO:0000256" key="11">
    <source>
        <dbReference type="ARBA" id="ARBA00023136"/>
    </source>
</evidence>
<keyword evidence="10 17" id="KW-1133">Transmembrane helix</keyword>
<dbReference type="Gene3D" id="2.10.25.10">
    <property type="entry name" value="Laminin"/>
    <property type="match status" value="29"/>
</dbReference>
<dbReference type="GO" id="GO:0048056">
    <property type="term" value="P:R3/R4 cell differentiation"/>
    <property type="evidence" value="ECO:0007669"/>
    <property type="project" value="UniProtKB-ARBA"/>
</dbReference>
<dbReference type="GO" id="GO:0050769">
    <property type="term" value="P:positive regulation of neurogenesis"/>
    <property type="evidence" value="ECO:0007669"/>
    <property type="project" value="UniProtKB-ARBA"/>
</dbReference>
<feature type="domain" description="EGF-like" evidence="20">
    <location>
        <begin position="429"/>
        <end position="465"/>
    </location>
</feature>
<dbReference type="Pfam" id="PF00054">
    <property type="entry name" value="Laminin_G_1"/>
    <property type="match status" value="2"/>
</dbReference>
<feature type="domain" description="Laminin G" evidence="19">
    <location>
        <begin position="1182"/>
        <end position="1380"/>
    </location>
</feature>
<dbReference type="PROSITE" id="PS50025">
    <property type="entry name" value="LAM_G_DOMAIN"/>
    <property type="match status" value="2"/>
</dbReference>
<dbReference type="CDD" id="cd00110">
    <property type="entry name" value="LamG"/>
    <property type="match status" value="3"/>
</dbReference>
<feature type="domain" description="Laminin G" evidence="19">
    <location>
        <begin position="961"/>
        <end position="1135"/>
    </location>
</feature>
<feature type="domain" description="EGF-like" evidence="20">
    <location>
        <begin position="622"/>
        <end position="658"/>
    </location>
</feature>
<keyword evidence="6 16" id="KW-0245">EGF-like domain</keyword>
<evidence type="ECO:0000256" key="18">
    <source>
        <dbReference type="SAM" id="SignalP"/>
    </source>
</evidence>
<dbReference type="GO" id="GO:0005112">
    <property type="term" value="F:Notch binding"/>
    <property type="evidence" value="ECO:0007669"/>
    <property type="project" value="TreeGrafter"/>
</dbReference>
<keyword evidence="8 18" id="KW-0732">Signal</keyword>
<evidence type="ECO:0000256" key="14">
    <source>
        <dbReference type="ARBA" id="ARBA00023273"/>
    </source>
</evidence>
<dbReference type="PROSITE" id="PS00010">
    <property type="entry name" value="ASX_HYDROXYL"/>
    <property type="match status" value="18"/>
</dbReference>
<dbReference type="PROSITE" id="PS01187">
    <property type="entry name" value="EGF_CA"/>
    <property type="match status" value="10"/>
</dbReference>
<feature type="domain" description="EGF-like" evidence="20">
    <location>
        <begin position="506"/>
        <end position="543"/>
    </location>
</feature>
<dbReference type="GO" id="GO:0042995">
    <property type="term" value="C:cell projection"/>
    <property type="evidence" value="ECO:0007669"/>
    <property type="project" value="UniProtKB-SubCell"/>
</dbReference>
<feature type="domain" description="EGF-like" evidence="20">
    <location>
        <begin position="918"/>
        <end position="959"/>
    </location>
</feature>
<evidence type="ECO:0008006" key="23">
    <source>
        <dbReference type="Google" id="ProtNLM"/>
    </source>
</evidence>
<dbReference type="GO" id="GO:0040008">
    <property type="term" value="P:regulation of growth"/>
    <property type="evidence" value="ECO:0007669"/>
    <property type="project" value="UniProtKB-ARBA"/>
</dbReference>
<feature type="disulfide bond" evidence="16">
    <location>
        <begin position="1163"/>
        <end position="1172"/>
    </location>
</feature>
<dbReference type="SMART" id="SM00179">
    <property type="entry name" value="EGF_CA"/>
    <property type="match status" value="26"/>
</dbReference>
<dbReference type="InterPro" id="IPR009030">
    <property type="entry name" value="Growth_fac_rcpt_cys_sf"/>
</dbReference>
<evidence type="ECO:0000256" key="2">
    <source>
        <dbReference type="ARBA" id="ARBA00004316"/>
    </source>
</evidence>
<dbReference type="GO" id="GO:0048863">
    <property type="term" value="P:stem cell differentiation"/>
    <property type="evidence" value="ECO:0007669"/>
    <property type="project" value="UniProtKB-ARBA"/>
</dbReference>
<keyword evidence="12 16" id="KW-1015">Disulfide bond</keyword>
<dbReference type="FunFam" id="2.10.25.10:FF:000472">
    <property type="entry name" value="Uncharacterized protein, isoform A"/>
    <property type="match status" value="2"/>
</dbReference>
<feature type="domain" description="EGF-like" evidence="20">
    <location>
        <begin position="232"/>
        <end position="268"/>
    </location>
</feature>
<feature type="domain" description="EGF-like" evidence="20">
    <location>
        <begin position="1740"/>
        <end position="1776"/>
    </location>
</feature>
<evidence type="ECO:0000256" key="13">
    <source>
        <dbReference type="ARBA" id="ARBA00023180"/>
    </source>
</evidence>
<dbReference type="CTD" id="42896"/>
<feature type="disulfide bond" evidence="16">
    <location>
        <begin position="1924"/>
        <end position="1933"/>
    </location>
</feature>
<evidence type="ECO:0000256" key="1">
    <source>
        <dbReference type="ARBA" id="ARBA00004247"/>
    </source>
</evidence>
<dbReference type="GO" id="GO:0005911">
    <property type="term" value="C:cell-cell junction"/>
    <property type="evidence" value="ECO:0007669"/>
    <property type="project" value="UniProtKB-ARBA"/>
</dbReference>
<feature type="disulfide bond" evidence="16">
    <location>
        <begin position="494"/>
        <end position="503"/>
    </location>
</feature>
<comment type="caution">
    <text evidence="16">Lacks conserved residue(s) required for the propagation of feature annotation.</text>
</comment>
<feature type="disulfide bond" evidence="16">
    <location>
        <begin position="219"/>
        <end position="228"/>
    </location>
</feature>
<feature type="domain" description="EGF-like" evidence="20">
    <location>
        <begin position="1858"/>
        <end position="1895"/>
    </location>
</feature>
<dbReference type="InterPro" id="IPR013320">
    <property type="entry name" value="ConA-like_dom_sf"/>
</dbReference>
<keyword evidence="22" id="KW-1185">Reference proteome</keyword>
<feature type="domain" description="EGF-like" evidence="20">
    <location>
        <begin position="737"/>
        <end position="773"/>
    </location>
</feature>
<dbReference type="CDD" id="cd00054">
    <property type="entry name" value="EGF_CA"/>
    <property type="match status" value="22"/>
</dbReference>
<keyword evidence="9" id="KW-0677">Repeat</keyword>
<dbReference type="GO" id="GO:0035282">
    <property type="term" value="P:segmentation"/>
    <property type="evidence" value="ECO:0007669"/>
    <property type="project" value="UniProtKB-ARBA"/>
</dbReference>
<keyword evidence="7 17" id="KW-0812">Transmembrane</keyword>
<evidence type="ECO:0000256" key="5">
    <source>
        <dbReference type="ARBA" id="ARBA00022525"/>
    </source>
</evidence>
<dbReference type="SUPFAM" id="SSF57184">
    <property type="entry name" value="Growth factor receptor domain"/>
    <property type="match status" value="1"/>
</dbReference>
<feature type="domain" description="EGF-like" evidence="20">
    <location>
        <begin position="1935"/>
        <end position="1974"/>
    </location>
</feature>
<feature type="domain" description="EGF-like" evidence="20">
    <location>
        <begin position="1666"/>
        <end position="1700"/>
    </location>
</feature>
<dbReference type="Pfam" id="PF00008">
    <property type="entry name" value="EGF"/>
    <property type="match status" value="17"/>
</dbReference>
<dbReference type="GO" id="GO:0030097">
    <property type="term" value="P:hemopoiesis"/>
    <property type="evidence" value="ECO:0007669"/>
    <property type="project" value="UniProtKB-ARBA"/>
</dbReference>
<feature type="signal peptide" evidence="18">
    <location>
        <begin position="1"/>
        <end position="23"/>
    </location>
</feature>
<dbReference type="FunFam" id="2.10.25.10:FF:000031">
    <property type="entry name" value="neurogenic locus notch homolog protein 3"/>
    <property type="match status" value="1"/>
</dbReference>
<dbReference type="FunFam" id="2.10.25.10:FF:000066">
    <property type="entry name" value="FAT atypical cadherin 4"/>
    <property type="match status" value="2"/>
</dbReference>
<feature type="domain" description="EGF-like" evidence="20">
    <location>
        <begin position="660"/>
        <end position="696"/>
    </location>
</feature>
<protein>
    <recommendedName>
        <fullName evidence="23">Protein crumbs</fullName>
    </recommendedName>
</protein>
<feature type="domain" description="EGF-like" evidence="20">
    <location>
        <begin position="390"/>
        <end position="427"/>
    </location>
</feature>
<dbReference type="InterPro" id="IPR000152">
    <property type="entry name" value="EGF-type_Asp/Asn_hydroxyl_site"/>
</dbReference>
<dbReference type="SMART" id="SM00181">
    <property type="entry name" value="EGF"/>
    <property type="match status" value="29"/>
</dbReference>
<reference evidence="21" key="1">
    <citation type="submission" date="2022-01" db="UniProtKB">
        <authorList>
            <consortium name="EnsemblMetazoa"/>
        </authorList>
    </citation>
    <scope>IDENTIFICATION</scope>
</reference>
<evidence type="ECO:0000256" key="12">
    <source>
        <dbReference type="ARBA" id="ARBA00023157"/>
    </source>
</evidence>
<dbReference type="GO" id="GO:0048646">
    <property type="term" value="P:anatomical structure formation involved in morphogenesis"/>
    <property type="evidence" value="ECO:0007669"/>
    <property type="project" value="UniProtKB-ARBA"/>
</dbReference>
<feature type="disulfide bond" evidence="16">
    <location>
        <begin position="282"/>
        <end position="299"/>
    </location>
</feature>
<feature type="disulfide bond" evidence="16">
    <location>
        <begin position="258"/>
        <end position="267"/>
    </location>
</feature>
<feature type="domain" description="EGF-like" evidence="20">
    <location>
        <begin position="880"/>
        <end position="916"/>
    </location>
</feature>
<feature type="domain" description="EGF-like" evidence="20">
    <location>
        <begin position="775"/>
        <end position="804"/>
    </location>
</feature>
<evidence type="ECO:0000256" key="16">
    <source>
        <dbReference type="PROSITE-ProRule" id="PRU00076"/>
    </source>
</evidence>
<dbReference type="FunFam" id="2.60.120.200:FF:000143">
    <property type="entry name" value="Crumbs, isoform D"/>
    <property type="match status" value="1"/>
</dbReference>
<dbReference type="GO" id="GO:0016318">
    <property type="term" value="P:ommatidial rotation"/>
    <property type="evidence" value="ECO:0007669"/>
    <property type="project" value="UniProtKB-ARBA"/>
</dbReference>
<dbReference type="Proteomes" id="UP000494040">
    <property type="component" value="Unassembled WGS sequence"/>
</dbReference>
<dbReference type="InterPro" id="IPR001791">
    <property type="entry name" value="Laminin_G"/>
</dbReference>
<evidence type="ECO:0000259" key="19">
    <source>
        <dbReference type="PROSITE" id="PS50025"/>
    </source>
</evidence>
<feature type="disulfide bond" evidence="16">
    <location>
        <begin position="868"/>
        <end position="877"/>
    </location>
</feature>
<feature type="domain" description="EGF-like" evidence="20">
    <location>
        <begin position="1820"/>
        <end position="1856"/>
    </location>
</feature>
<dbReference type="InterPro" id="IPR001881">
    <property type="entry name" value="EGF-like_Ca-bd_dom"/>
</dbReference>
<feature type="disulfide bond" evidence="16">
    <location>
        <begin position="949"/>
        <end position="958"/>
    </location>
</feature>
<dbReference type="FunFam" id="2.10.25.10:FF:000208">
    <property type="entry name" value="Crumbs 2, cell polarity complex component"/>
    <property type="match status" value="1"/>
</dbReference>
<dbReference type="SUPFAM" id="SSF57196">
    <property type="entry name" value="EGF/Laminin"/>
    <property type="match status" value="22"/>
</dbReference>
<dbReference type="Pfam" id="PF07645">
    <property type="entry name" value="EGF_CA"/>
    <property type="match status" value="2"/>
</dbReference>
<dbReference type="InterPro" id="IPR000742">
    <property type="entry name" value="EGF"/>
</dbReference>
<feature type="domain" description="EGF-like" evidence="20">
    <location>
        <begin position="1779"/>
        <end position="1817"/>
    </location>
</feature>
<evidence type="ECO:0000256" key="8">
    <source>
        <dbReference type="ARBA" id="ARBA00022729"/>
    </source>
</evidence>
<dbReference type="RefSeq" id="XP_014260566.1">
    <property type="nucleotide sequence ID" value="XM_014405080.2"/>
</dbReference>
<evidence type="ECO:0000256" key="4">
    <source>
        <dbReference type="ARBA" id="ARBA00022475"/>
    </source>
</evidence>
<proteinExistence type="inferred from homology"/>
<feature type="domain" description="EGF-like" evidence="20">
    <location>
        <begin position="1897"/>
        <end position="1934"/>
    </location>
</feature>
<feature type="disulfide bond" evidence="16">
    <location>
        <begin position="847"/>
        <end position="857"/>
    </location>
</feature>
<dbReference type="GO" id="GO:0050877">
    <property type="term" value="P:nervous system process"/>
    <property type="evidence" value="ECO:0007669"/>
    <property type="project" value="UniProtKB-ARBA"/>
</dbReference>
<name>A0A8I6SC98_CIMLE</name>
<dbReference type="GO" id="GO:0016324">
    <property type="term" value="C:apical plasma membrane"/>
    <property type="evidence" value="ECO:0007669"/>
    <property type="project" value="UniProtKB-SubCell"/>
</dbReference>
<feature type="disulfide bond" evidence="16">
    <location>
        <begin position="1846"/>
        <end position="1855"/>
    </location>
</feature>
<dbReference type="Pfam" id="PF12661">
    <property type="entry name" value="hEGF"/>
    <property type="match status" value="3"/>
</dbReference>
<feature type="disulfide bond" evidence="16">
    <location>
        <begin position="648"/>
        <end position="657"/>
    </location>
</feature>
<dbReference type="GeneID" id="106673107"/>
<dbReference type="FunFam" id="2.10.25.10:FF:000045">
    <property type="entry name" value="Slit guidance ligand 2"/>
    <property type="match status" value="1"/>
</dbReference>
<dbReference type="GO" id="GO:0019904">
    <property type="term" value="F:protein domain specific binding"/>
    <property type="evidence" value="ECO:0007669"/>
    <property type="project" value="UniProtKB-ARBA"/>
</dbReference>
<dbReference type="SMART" id="SM00282">
    <property type="entry name" value="LamG"/>
    <property type="match status" value="3"/>
</dbReference>
<feature type="domain" description="EGF-like" evidence="20">
    <location>
        <begin position="1137"/>
        <end position="1173"/>
    </location>
</feature>
<evidence type="ECO:0000313" key="21">
    <source>
        <dbReference type="EnsemblMetazoa" id="XP_014260566.1"/>
    </source>
</evidence>
<evidence type="ECO:0000256" key="15">
    <source>
        <dbReference type="ARBA" id="ARBA00060989"/>
    </source>
</evidence>
<evidence type="ECO:0000256" key="9">
    <source>
        <dbReference type="ARBA" id="ARBA00022737"/>
    </source>
</evidence>
<feature type="disulfide bond" evidence="16">
    <location>
        <begin position="906"/>
        <end position="915"/>
    </location>
</feature>
<feature type="disulfide bond" evidence="16">
    <location>
        <begin position="763"/>
        <end position="772"/>
    </location>
</feature>
<dbReference type="InterPro" id="IPR018097">
    <property type="entry name" value="EGF_Ca-bd_CS"/>
</dbReference>
<feature type="disulfide bond" evidence="16">
    <location>
        <begin position="533"/>
        <end position="542"/>
    </location>
</feature>
<keyword evidence="4" id="KW-1003">Cell membrane</keyword>
<feature type="domain" description="EGF-like" evidence="20">
    <location>
        <begin position="698"/>
        <end position="735"/>
    </location>
</feature>
<feature type="disulfide bond" evidence="16">
    <location>
        <begin position="455"/>
        <end position="464"/>
    </location>
</feature>
<feature type="domain" description="EGF-like" evidence="20">
    <location>
        <begin position="193"/>
        <end position="229"/>
    </location>
</feature>
<feature type="domain" description="EGF-like" evidence="20">
    <location>
        <begin position="545"/>
        <end position="581"/>
    </location>
</feature>
<evidence type="ECO:0000256" key="10">
    <source>
        <dbReference type="ARBA" id="ARBA00022989"/>
    </source>
</evidence>
<feature type="disulfide bond" evidence="16">
    <location>
        <begin position="610"/>
        <end position="619"/>
    </location>
</feature>
<dbReference type="GO" id="GO:0032991">
    <property type="term" value="C:protein-containing complex"/>
    <property type="evidence" value="ECO:0007669"/>
    <property type="project" value="UniProtKB-ARBA"/>
</dbReference>
<evidence type="ECO:0000256" key="3">
    <source>
        <dbReference type="ARBA" id="ARBA00004613"/>
    </source>
</evidence>
<feature type="domain" description="EGF-like" evidence="20">
    <location>
        <begin position="1702"/>
        <end position="1738"/>
    </location>
</feature>
<sequence>MTRLLSPVLLWGLVCFISHRVGGNTDQREGFFNKTSFVNLHQPIILNKHIGLSFRSCAGGELFTQKGSSYSITLEVRVEGLFFKIDIGGKRSETRISANLLDNEWHTVNILYRMSNLTISTSGHKQVIANNTLNPEVLTQPDLFSEQDLLQVGNKFDGCILEGPSIVFSSGNHHNSHNVEWGPCPLPTTPCRLVEHCANEPCMMHGRCITLPDRYYCQCAPRYSGNICQIDNGPLCNKLPCKNGATCHDNKGDYVCNCPAGFAGKDCDVNINTQICENNLPCQNNGTCITVGGDLGYKCHCQDGFEGRDCEINKNECLSNPCQHGGTCQDGVNSFSCLCGRTGYTGVRCEININECENNPCLNNGVCFDNYGGYTCQCTTGFGGQNCEQKLSGCASSPCNSNSICVDTSVNTYECTCKPGFTGPNCEVNIDECESSPCKNGGTCFDGANGYLCNCTSDFMGPNCEQRFDACAQKPCLNNGTCYAHDVKDYYCECIPGFEGLHCEHNIDDCANRKLCADDKVCVDGINSYECRCKNGLSGPDCKIAVPHCNSAPCKNGATCTEDEHGYNCICPPGFSGQNCETDIDECKTIPHLCKNGICINKEGRYQCFCTPGFSGDHCEVDFDECLSHPCQNGARCENLINKYQCSCTPGFTGVDCSIDIDECESNPCSNGSSCINEVATFSCVCPPGLTGRYCQEDIDDCKPNPCQNNGQCIDGLNTYTCNCENTGYEGKHCEYNIDECANNNCTNGANCTDLVNNYECLCFPGYEGKNCELDIKECNSNPCKHNGTCYEKSDPSYYLPNPDQPEDTNSPVIFNKLFSFEDAAGYECKCIDGITGSNCEIDINECESSPCEHGMCQDGIASFTCECEAGYEGTYCKTEIDECQKYSPCVYGICHDKVADYFCECDSKYGGKNCSVELTGCLENQCQNNGTCKPYLDDDNVHKFNCSCTNGFQGPTCEKETTMSLNGSSYAMVNTTREEGYDIQFRFKTTLSNGLLAIGKGSTYYILELAQGRLNLRSSILNKWEGVFIGSALNDSKWQKVFVAINSSHLVLAANEEQTIYPILPINLNEGSNTSHTSFPTTYLGGAISYLRRLTHGPSFYVGCVQDVMINGNWVLPQDVGTQPISFVGVEVGCKREPQCNPNPCHSGGHCTDLWRNFSCTCERPYLGRTCQHNLTAATFGHENITESVVHVIVDQAARRAVRSIMDISMFIRTREPSGGIFYLGSQPNSTVYNDETVIAAKLYGGELKVSFQFNGNVESYGVDGVRLDNGFNHLIQVVRNITLVQVKINGTEYFRKTISATGQLDLQYLMLGAVFGNGSEVRNFKGVIQDVEMNNGSRVMVVEFFPLNVEDLIIPPKLGQVLFNNSLVLEGVVSDNSCVDDPCMHGGICTVTWNDFSCACTVGHKGKQCEEMEFCQVQDCPAGSECRNLDHGYECVANITIHKPDVMAPGLQYKFVRGEQNTMLNEISFAYRSKSGGKILQVGPDHNGNRFIVTVYKDQLTVSWNLNGLEDVKTISKDQRDGDWTNVWLKMHDNTITGGLFGASEDTPQYFTSNFSQTAWETFVSMANITIGGMRGIDAEVDDRHTYTTGEGGYTNPVDIIHEQQTPPTSTEKGFYEGCIGEVRFGNLLLPYFTPQALNSSNITSKDHFELLPGSSIGQELGCLLCFDQECHHGGKCTNSTLFYTCTCPPGYDGDACENDIDECKENDCKNNSTCKDGQATYTCDCMPGWQGPLCDIEIDECSTKPCQNGGTCIDRLGFFICECPEEFIGTMCEQLKLVTCDSVPCKNDAVCRDVMNPATNDNFTCDCQDGFLGVYCEYAFCEKKPCENGGICRKDGMKPFCECLPGFTGKNCETDINECDSNPCEHNGLCKDFTASFICNCTGTGFTGSTCNIDIDECEIDDICPANSQCLNTMGSFFCNCFSEFCGPNCSLPNPCMQERCANGGSCVPQCLEKADYICECSHPYTGKNCTEVMQFGSGRVADIALIVVPILTILIVAGLISLSVFLMMARKKRATRGTYSPSSQEYCNPRVELDNVMKPPPEERLI</sequence>
<keyword evidence="11 17" id="KW-0472">Membrane</keyword>
<dbReference type="Gene3D" id="2.60.120.200">
    <property type="match status" value="4"/>
</dbReference>
<feature type="disulfide bond" evidence="16">
    <location>
        <begin position="1964"/>
        <end position="1973"/>
    </location>
</feature>
<feature type="disulfide bond" evidence="16">
    <location>
        <begin position="571"/>
        <end position="580"/>
    </location>
</feature>
<feature type="disulfide bond" evidence="16">
    <location>
        <begin position="1402"/>
        <end position="1411"/>
    </location>
</feature>
<dbReference type="GO" id="GO:0007219">
    <property type="term" value="P:Notch signaling pathway"/>
    <property type="evidence" value="ECO:0007669"/>
    <property type="project" value="TreeGrafter"/>
</dbReference>
<feature type="domain" description="EGF-like" evidence="20">
    <location>
        <begin position="352"/>
        <end position="388"/>
    </location>
</feature>
<feature type="disulfide bond" evidence="16">
    <location>
        <begin position="1766"/>
        <end position="1775"/>
    </location>
</feature>
<dbReference type="GO" id="GO:0005509">
    <property type="term" value="F:calcium ion binding"/>
    <property type="evidence" value="ECO:0007669"/>
    <property type="project" value="InterPro"/>
</dbReference>
<feature type="domain" description="EGF-like" evidence="20">
    <location>
        <begin position="272"/>
        <end position="311"/>
    </location>
</feature>
<feature type="disulfide bond" evidence="16">
    <location>
        <begin position="378"/>
        <end position="387"/>
    </location>
</feature>
<feature type="disulfide bond" evidence="16">
    <location>
        <begin position="1690"/>
        <end position="1699"/>
    </location>
</feature>
<feature type="domain" description="EGF-like" evidence="20">
    <location>
        <begin position="843"/>
        <end position="878"/>
    </location>
</feature>
<evidence type="ECO:0000256" key="17">
    <source>
        <dbReference type="SAM" id="Phobius"/>
    </source>
</evidence>
<dbReference type="EnsemblMetazoa" id="XM_014405080.2">
    <property type="protein sequence ID" value="XP_014260566.1"/>
    <property type="gene ID" value="LOC106673107"/>
</dbReference>
<dbReference type="InterPro" id="IPR013032">
    <property type="entry name" value="EGF-like_CS"/>
</dbReference>
<dbReference type="FunFam" id="2.10.25.10:FF:000012">
    <property type="entry name" value="Delta-like protein"/>
    <property type="match status" value="2"/>
</dbReference>
<dbReference type="InterPro" id="IPR049883">
    <property type="entry name" value="NOTCH1_EGF-like"/>
</dbReference>
<organism evidence="21 22">
    <name type="scientific">Cimex lectularius</name>
    <name type="common">Bed bug</name>
    <name type="synonym">Acanthia lectularia</name>
    <dbReference type="NCBI Taxonomy" id="79782"/>
    <lineage>
        <taxon>Eukaryota</taxon>
        <taxon>Metazoa</taxon>
        <taxon>Ecdysozoa</taxon>
        <taxon>Arthropoda</taxon>
        <taxon>Hexapoda</taxon>
        <taxon>Insecta</taxon>
        <taxon>Pterygota</taxon>
        <taxon>Neoptera</taxon>
        <taxon>Paraneoptera</taxon>
        <taxon>Hemiptera</taxon>
        <taxon>Heteroptera</taxon>
        <taxon>Panheteroptera</taxon>
        <taxon>Cimicomorpha</taxon>
        <taxon>Cimicidae</taxon>
        <taxon>Cimex</taxon>
    </lineage>
</organism>
<feature type="disulfide bond" evidence="16">
    <location>
        <begin position="301"/>
        <end position="310"/>
    </location>
</feature>